<accession>A0A0D2D366</accession>
<keyword evidence="2" id="KW-1185">Reference proteome</keyword>
<evidence type="ECO:0000313" key="2">
    <source>
        <dbReference type="Proteomes" id="UP000054342"/>
    </source>
</evidence>
<evidence type="ECO:0000313" key="1">
    <source>
        <dbReference type="EMBL" id="KIW56822.1"/>
    </source>
</evidence>
<reference evidence="1 2" key="1">
    <citation type="submission" date="2015-01" db="EMBL/GenBank/DDBJ databases">
        <title>The Genome Sequence of Exophiala xenobiotica CBS118157.</title>
        <authorList>
            <consortium name="The Broad Institute Genomics Platform"/>
            <person name="Cuomo C."/>
            <person name="de Hoog S."/>
            <person name="Gorbushina A."/>
            <person name="Stielow B."/>
            <person name="Teixiera M."/>
            <person name="Abouelleil A."/>
            <person name="Chapman S.B."/>
            <person name="Priest M."/>
            <person name="Young S.K."/>
            <person name="Wortman J."/>
            <person name="Nusbaum C."/>
            <person name="Birren B."/>
        </authorList>
    </citation>
    <scope>NUCLEOTIDE SEQUENCE [LARGE SCALE GENOMIC DNA]</scope>
    <source>
        <strain evidence="1 2">CBS 118157</strain>
    </source>
</reference>
<dbReference type="GeneID" id="25327351"/>
<dbReference type="RefSeq" id="XP_013317406.1">
    <property type="nucleotide sequence ID" value="XM_013461952.1"/>
</dbReference>
<gene>
    <name evidence="1" type="ORF">PV05_05443</name>
</gene>
<protein>
    <submittedName>
        <fullName evidence="1">Uncharacterized protein</fullName>
    </submittedName>
</protein>
<dbReference type="Proteomes" id="UP000054342">
    <property type="component" value="Unassembled WGS sequence"/>
</dbReference>
<sequence>MKFPPMLISALASVELQDHDRHTLSSSSRKLPAVQTQLDIRDGHSVQPFNQAEGSLHVVVGRSDSATLFGHPEEVLTSLLGCQARPCLMATTTASSERNTTAGILHCSTLSCVSLNTWVSPYTVTPSLPPKRAGLAL</sequence>
<dbReference type="EMBL" id="KN847319">
    <property type="protein sequence ID" value="KIW56822.1"/>
    <property type="molecule type" value="Genomic_DNA"/>
</dbReference>
<dbReference type="AlphaFoldDB" id="A0A0D2D366"/>
<name>A0A0D2D366_9EURO</name>
<dbReference type="HOGENOM" id="CLU_1865141_0_0_1"/>
<organism evidence="1 2">
    <name type="scientific">Exophiala xenobiotica</name>
    <dbReference type="NCBI Taxonomy" id="348802"/>
    <lineage>
        <taxon>Eukaryota</taxon>
        <taxon>Fungi</taxon>
        <taxon>Dikarya</taxon>
        <taxon>Ascomycota</taxon>
        <taxon>Pezizomycotina</taxon>
        <taxon>Eurotiomycetes</taxon>
        <taxon>Chaetothyriomycetidae</taxon>
        <taxon>Chaetothyriales</taxon>
        <taxon>Herpotrichiellaceae</taxon>
        <taxon>Exophiala</taxon>
    </lineage>
</organism>
<proteinExistence type="predicted"/>